<reference evidence="2 3" key="1">
    <citation type="submission" date="2016-10" db="EMBL/GenBank/DDBJ databases">
        <authorList>
            <person name="de Groot N.N."/>
        </authorList>
    </citation>
    <scope>NUCLEOTIDE SEQUENCE [LARGE SCALE GENOMIC DNA]</scope>
    <source>
        <strain evidence="2 3">CCM7597</strain>
    </source>
</reference>
<feature type="region of interest" description="Disordered" evidence="1">
    <location>
        <begin position="126"/>
        <end position="160"/>
    </location>
</feature>
<dbReference type="AlphaFoldDB" id="A0A1H4GN67"/>
<dbReference type="EMBL" id="FNQR01000017">
    <property type="protein sequence ID" value="SEB11024.1"/>
    <property type="molecule type" value="Genomic_DNA"/>
</dbReference>
<dbReference type="RefSeq" id="WP_093046159.1">
    <property type="nucleotide sequence ID" value="NZ_FNQR01000017.1"/>
</dbReference>
<evidence type="ECO:0000256" key="1">
    <source>
        <dbReference type="SAM" id="MobiDB-lite"/>
    </source>
</evidence>
<keyword evidence="3" id="KW-1185">Reference proteome</keyword>
<accession>A0A1H4GN67</accession>
<dbReference type="Proteomes" id="UP000198584">
    <property type="component" value="Unassembled WGS sequence"/>
</dbReference>
<gene>
    <name evidence="2" type="ORF">SAMN05421743_11733</name>
</gene>
<evidence type="ECO:0000313" key="2">
    <source>
        <dbReference type="EMBL" id="SEB11024.1"/>
    </source>
</evidence>
<organism evidence="2 3">
    <name type="scientific">Thalassobacillus cyri</name>
    <dbReference type="NCBI Taxonomy" id="571932"/>
    <lineage>
        <taxon>Bacteria</taxon>
        <taxon>Bacillati</taxon>
        <taxon>Bacillota</taxon>
        <taxon>Bacilli</taxon>
        <taxon>Bacillales</taxon>
        <taxon>Bacillaceae</taxon>
        <taxon>Thalassobacillus</taxon>
    </lineage>
</organism>
<name>A0A1H4GN67_9BACI</name>
<protein>
    <submittedName>
        <fullName evidence="2">YkyB-like protein</fullName>
    </submittedName>
</protein>
<sequence>MKEKHTLTDQELAESLFIINRHAKTAPDPKELYDLKKHTIQKLLKHNRAKKVGLHYSDHPKLSQQHSTLLIQVANYYFHIPAQKKDFQGVRHLGKLDQNYRNPKPRLSLSRAKKNLYRYLNWKPAASKADPRPRPNSYTPSSYLGSMNFKPWNQRGKRTR</sequence>
<feature type="compositionally biased region" description="Polar residues" evidence="1">
    <location>
        <begin position="136"/>
        <end position="145"/>
    </location>
</feature>
<dbReference type="InterPro" id="IPR025552">
    <property type="entry name" value="YkyB"/>
</dbReference>
<dbReference type="Pfam" id="PF14177">
    <property type="entry name" value="YkyB"/>
    <property type="match status" value="1"/>
</dbReference>
<proteinExistence type="predicted"/>
<dbReference type="STRING" id="571932.SAMN05421743_11733"/>
<evidence type="ECO:0000313" key="3">
    <source>
        <dbReference type="Proteomes" id="UP000198584"/>
    </source>
</evidence>
<dbReference type="OrthoDB" id="2360869at2"/>